<proteinExistence type="predicted"/>
<evidence type="ECO:0000256" key="3">
    <source>
        <dbReference type="PROSITE-ProRule" id="PRU00176"/>
    </source>
</evidence>
<dbReference type="PANTHER" id="PTHR23147">
    <property type="entry name" value="SERINE/ARGININE RICH SPLICING FACTOR"/>
    <property type="match status" value="1"/>
</dbReference>
<dbReference type="InterPro" id="IPR000504">
    <property type="entry name" value="RRM_dom"/>
</dbReference>
<dbReference type="PROSITE" id="PS50102">
    <property type="entry name" value="RRM"/>
    <property type="match status" value="1"/>
</dbReference>
<dbReference type="Proteomes" id="UP000639772">
    <property type="component" value="Unassembled WGS sequence"/>
</dbReference>
<dbReference type="SUPFAM" id="SSF54928">
    <property type="entry name" value="RNA-binding domain, RBD"/>
    <property type="match status" value="1"/>
</dbReference>
<sequence>MWKLYVGNLSSRIREMELANEFRAYGLVRSVWIARNPPGYAFVEFDSRQEAYDAIAGLDGKHGWRVEMSRKSSGGNRKRSPIRDNRCRECGSRYHRTTDCGSRASRSSSRRSSSPQSRTLLSRSVSPHAACSRSRSPRDDDQYNKRQKSTEGCAPSSSPRVSRSSSPDNGQNGFRRDGHGVNDHDQDGSQTMSSVAKSLLHQHNSGIWMKSSTTCSEGYPC</sequence>
<evidence type="ECO:0000256" key="4">
    <source>
        <dbReference type="SAM" id="MobiDB-lite"/>
    </source>
</evidence>
<feature type="domain" description="RRM" evidence="5">
    <location>
        <begin position="2"/>
        <end position="71"/>
    </location>
</feature>
<accession>A0A835V6I0</accession>
<dbReference type="GO" id="GO:0003723">
    <property type="term" value="F:RNA binding"/>
    <property type="evidence" value="ECO:0007669"/>
    <property type="project" value="UniProtKB-UniRule"/>
</dbReference>
<reference evidence="6 7" key="1">
    <citation type="journal article" date="2020" name="Nat. Food">
        <title>A phased Vanilla planifolia genome enables genetic improvement of flavour and production.</title>
        <authorList>
            <person name="Hasing T."/>
            <person name="Tang H."/>
            <person name="Brym M."/>
            <person name="Khazi F."/>
            <person name="Huang T."/>
            <person name="Chambers A.H."/>
        </authorList>
    </citation>
    <scope>NUCLEOTIDE SEQUENCE [LARGE SCALE GENOMIC DNA]</scope>
    <source>
        <tissue evidence="6">Leaf</tissue>
    </source>
</reference>
<dbReference type="SMART" id="SM00360">
    <property type="entry name" value="RRM"/>
    <property type="match status" value="1"/>
</dbReference>
<dbReference type="InterPro" id="IPR035979">
    <property type="entry name" value="RBD_domain_sf"/>
</dbReference>
<keyword evidence="2" id="KW-0508">mRNA splicing</keyword>
<evidence type="ECO:0000256" key="2">
    <source>
        <dbReference type="ARBA" id="ARBA00023187"/>
    </source>
</evidence>
<dbReference type="OrthoDB" id="5970at2759"/>
<gene>
    <name evidence="6" type="ORF">HPP92_008568</name>
</gene>
<name>A0A835V6I0_VANPL</name>
<evidence type="ECO:0000313" key="7">
    <source>
        <dbReference type="Proteomes" id="UP000639772"/>
    </source>
</evidence>
<evidence type="ECO:0000256" key="1">
    <source>
        <dbReference type="ARBA" id="ARBA00022664"/>
    </source>
</evidence>
<evidence type="ECO:0000313" key="6">
    <source>
        <dbReference type="EMBL" id="KAG0486473.1"/>
    </source>
</evidence>
<feature type="compositionally biased region" description="Low complexity" evidence="4">
    <location>
        <begin position="102"/>
        <end position="124"/>
    </location>
</feature>
<dbReference type="Pfam" id="PF00076">
    <property type="entry name" value="RRM_1"/>
    <property type="match status" value="1"/>
</dbReference>
<keyword evidence="3" id="KW-0694">RNA-binding</keyword>
<organism evidence="6 7">
    <name type="scientific">Vanilla planifolia</name>
    <name type="common">Vanilla</name>
    <dbReference type="NCBI Taxonomy" id="51239"/>
    <lineage>
        <taxon>Eukaryota</taxon>
        <taxon>Viridiplantae</taxon>
        <taxon>Streptophyta</taxon>
        <taxon>Embryophyta</taxon>
        <taxon>Tracheophyta</taxon>
        <taxon>Spermatophyta</taxon>
        <taxon>Magnoliopsida</taxon>
        <taxon>Liliopsida</taxon>
        <taxon>Asparagales</taxon>
        <taxon>Orchidaceae</taxon>
        <taxon>Vanilloideae</taxon>
        <taxon>Vanilleae</taxon>
        <taxon>Vanilla</taxon>
    </lineage>
</organism>
<dbReference type="InterPro" id="IPR012677">
    <property type="entry name" value="Nucleotide-bd_a/b_plait_sf"/>
</dbReference>
<evidence type="ECO:0000259" key="5">
    <source>
        <dbReference type="PROSITE" id="PS50102"/>
    </source>
</evidence>
<keyword evidence="1" id="KW-0507">mRNA processing</keyword>
<dbReference type="GO" id="GO:0008380">
    <property type="term" value="P:RNA splicing"/>
    <property type="evidence" value="ECO:0007669"/>
    <property type="project" value="UniProtKB-KW"/>
</dbReference>
<dbReference type="EMBL" id="JADCNM010000004">
    <property type="protein sequence ID" value="KAG0486473.1"/>
    <property type="molecule type" value="Genomic_DNA"/>
</dbReference>
<dbReference type="InterPro" id="IPR050907">
    <property type="entry name" value="SRSF"/>
</dbReference>
<feature type="region of interest" description="Disordered" evidence="4">
    <location>
        <begin position="97"/>
        <end position="193"/>
    </location>
</feature>
<protein>
    <recommendedName>
        <fullName evidence="5">RRM domain-containing protein</fullName>
    </recommendedName>
</protein>
<dbReference type="Gene3D" id="3.30.70.330">
    <property type="match status" value="1"/>
</dbReference>
<feature type="compositionally biased region" description="Low complexity" evidence="4">
    <location>
        <begin position="155"/>
        <end position="167"/>
    </location>
</feature>
<feature type="compositionally biased region" description="Basic and acidic residues" evidence="4">
    <location>
        <begin position="174"/>
        <end position="187"/>
    </location>
</feature>
<dbReference type="GO" id="GO:0006397">
    <property type="term" value="P:mRNA processing"/>
    <property type="evidence" value="ECO:0007669"/>
    <property type="project" value="UniProtKB-KW"/>
</dbReference>
<comment type="caution">
    <text evidence="6">The sequence shown here is derived from an EMBL/GenBank/DDBJ whole genome shotgun (WGS) entry which is preliminary data.</text>
</comment>
<dbReference type="AlphaFoldDB" id="A0A835V6I0"/>